<sequence length="558" mass="65424">MENFCATNVLPFILSSDTNNFLNMFVLNENSSSRRNKSETPQKSNYIKCLEDHLKYQNEMYAYTYRGYTFNIYCPFRFNWIAEVKIPFNHVDYRVNELNLNHVYKVHGGIHRNFGSDYLIITTDGVQDYCLLRESYHGTNESKITYRDFEFVKNQAMYLIDQMCERQNLYLAGKRRTQYTRTVQPNVSRNIQDSDTLSIVDFISRLQGGNNNYLDTLNKITSLKPGQSVSFDLKFDDSDLSNATKEQLRSIPRKNIYNSQQQDSYYPSTEKYQNNKSDNPYCCEKDCVYCTDPYVTELEKEKTKKKNVVIDTDYLFDYFINEDKVNEKFKNENSENKESTNSNLDKYMDIFTNYFMENLNCPKKINTEEKSNENQNSINLINNLLNIINQSKPITNNVDYKNNSSDTNFDSTKKDTTVVTKDGVTISDYDEENYEDNNKYEFIPDYSSPANYSVYNSESKSDNEEEQPMLSNSSEDNNSEDNHSEDNHSEDNHSEDNHSEDNHSEDNHSEVSTDSEMPPLEDIEDVEDFPENYSENYSENAWTRPSWKEYNDANICSQ</sequence>
<keyword evidence="3" id="KW-1185">Reference proteome</keyword>
<accession>M1PMW9</accession>
<evidence type="ECO:0000256" key="1">
    <source>
        <dbReference type="SAM" id="MobiDB-lite"/>
    </source>
</evidence>
<feature type="region of interest" description="Disordered" evidence="1">
    <location>
        <begin position="439"/>
        <end position="558"/>
    </location>
</feature>
<feature type="compositionally biased region" description="Basic and acidic residues" evidence="1">
    <location>
        <begin position="480"/>
        <end position="511"/>
    </location>
</feature>
<protein>
    <submittedName>
        <fullName evidence="2">Uncharacterized protein</fullName>
    </submittedName>
</protein>
<organism evidence="2 3">
    <name type="scientific">Moumouvirus goulette</name>
    <dbReference type="NCBI Taxonomy" id="1247379"/>
    <lineage>
        <taxon>Viruses</taxon>
        <taxon>Varidnaviria</taxon>
        <taxon>Bamfordvirae</taxon>
        <taxon>Nucleocytoviricota</taxon>
        <taxon>Megaviricetes</taxon>
        <taxon>Imitervirales</taxon>
        <taxon>Mimiviridae</taxon>
        <taxon>Megamimivirinae</taxon>
        <taxon>Moumouvirus</taxon>
        <taxon>Moumouvirus goulettemassiliense</taxon>
    </lineage>
</organism>
<reference evidence="2 3" key="1">
    <citation type="submission" date="2012-10" db="EMBL/GenBank/DDBJ databases">
        <title>Complete genome sequence of Moumouvirus goulette.</title>
        <authorList>
            <person name="Fournous G."/>
            <person name="Bougalmi M."/>
            <person name="Colson P."/>
        </authorList>
    </citation>
    <scope>NUCLEOTIDE SEQUENCE [LARGE SCALE GENOMIC DNA]</scope>
</reference>
<evidence type="ECO:0000313" key="2">
    <source>
        <dbReference type="EMBL" id="AGF85326.1"/>
    </source>
</evidence>
<proteinExistence type="predicted"/>
<feature type="compositionally biased region" description="Acidic residues" evidence="1">
    <location>
        <begin position="519"/>
        <end position="530"/>
    </location>
</feature>
<gene>
    <name evidence="2" type="ORF">glt_00517</name>
</gene>
<evidence type="ECO:0000313" key="3">
    <source>
        <dbReference type="Proteomes" id="UP000241071"/>
    </source>
</evidence>
<dbReference type="Proteomes" id="UP000241071">
    <property type="component" value="Segment"/>
</dbReference>
<name>M1PMW9_9VIRU</name>
<dbReference type="EMBL" id="KC008572">
    <property type="protein sequence ID" value="AGF85326.1"/>
    <property type="molecule type" value="Genomic_DNA"/>
</dbReference>
<feature type="compositionally biased region" description="Polar residues" evidence="1">
    <location>
        <begin position="448"/>
        <end position="458"/>
    </location>
</feature>
<feature type="compositionally biased region" description="Polar residues" evidence="1">
    <location>
        <begin position="533"/>
        <end position="543"/>
    </location>
</feature>